<dbReference type="SUPFAM" id="SSF56112">
    <property type="entry name" value="Protein kinase-like (PK-like)"/>
    <property type="match status" value="1"/>
</dbReference>
<accession>A0A402D589</accession>
<dbReference type="EMBL" id="AP025739">
    <property type="protein sequence ID" value="BDI29861.1"/>
    <property type="molecule type" value="Genomic_DNA"/>
</dbReference>
<evidence type="ECO:0000313" key="2">
    <source>
        <dbReference type="Proteomes" id="UP000287394"/>
    </source>
</evidence>
<dbReference type="Pfam" id="PF04655">
    <property type="entry name" value="APH_6_hur"/>
    <property type="match status" value="1"/>
</dbReference>
<dbReference type="KEGG" id="ccot:CCAX7_19120"/>
<evidence type="ECO:0000313" key="1">
    <source>
        <dbReference type="EMBL" id="BDI29861.1"/>
    </source>
</evidence>
<protein>
    <submittedName>
        <fullName evidence="1">Streptomycin 6-kinase</fullName>
    </submittedName>
</protein>
<gene>
    <name evidence="1" type="ORF">CCAX7_19120</name>
</gene>
<dbReference type="GO" id="GO:0016773">
    <property type="term" value="F:phosphotransferase activity, alcohol group as acceptor"/>
    <property type="evidence" value="ECO:0007669"/>
    <property type="project" value="InterPro"/>
</dbReference>
<proteinExistence type="predicted"/>
<keyword evidence="2" id="KW-1185">Reference proteome</keyword>
<dbReference type="InterPro" id="IPR006748">
    <property type="entry name" value="NH2Glyco/OHUrea_AB-resist_kin"/>
</dbReference>
<dbReference type="InterPro" id="IPR011009">
    <property type="entry name" value="Kinase-like_dom_sf"/>
</dbReference>
<organism evidence="1 2">
    <name type="scientific">Capsulimonas corticalis</name>
    <dbReference type="NCBI Taxonomy" id="2219043"/>
    <lineage>
        <taxon>Bacteria</taxon>
        <taxon>Bacillati</taxon>
        <taxon>Armatimonadota</taxon>
        <taxon>Armatimonadia</taxon>
        <taxon>Capsulimonadales</taxon>
        <taxon>Capsulimonadaceae</taxon>
        <taxon>Capsulimonas</taxon>
    </lineage>
</organism>
<dbReference type="RefSeq" id="WP_119324670.1">
    <property type="nucleotide sequence ID" value="NZ_AP025739.1"/>
</dbReference>
<dbReference type="OrthoDB" id="179394at2"/>
<sequence>MSLPPNFVRNITAFGPAGAQWLELLPALLDNCARRWDLTLLPAFPNLSFNYVANAVRADGTGVVLKIGPPMGDMRDERAALRAYDGRGAVRLLASDDARNVMLLERLTPGETLTGMASEARDAEATAIAADVMRRLWRPAPPDHDFPTVAEWGEGFTKMRARFGGGVGPFPQAITEEAEALFADLLATSDAPVLLHGDLHHDNILSSGDTWLAIDPKGLVGEPAYEVGAMLRNLWEDRHTHADPGRLLSRRAHQLADALGLNPARVKGWAMAQAVLSAWWTVEDGGDYWQSTFDLAHLLREIPI</sequence>
<dbReference type="GO" id="GO:0019748">
    <property type="term" value="P:secondary metabolic process"/>
    <property type="evidence" value="ECO:0007669"/>
    <property type="project" value="InterPro"/>
</dbReference>
<name>A0A402D589_9BACT</name>
<reference evidence="1 2" key="1">
    <citation type="journal article" date="2019" name="Int. J. Syst. Evol. Microbiol.">
        <title>Capsulimonas corticalis gen. nov., sp. nov., an aerobic capsulated bacterium, of a novel bacterial order, Capsulimonadales ord. nov., of the class Armatimonadia of the phylum Armatimonadetes.</title>
        <authorList>
            <person name="Li J."/>
            <person name="Kudo C."/>
            <person name="Tonouchi A."/>
        </authorList>
    </citation>
    <scope>NUCLEOTIDE SEQUENCE [LARGE SCALE GENOMIC DNA]</scope>
    <source>
        <strain evidence="1 2">AX-7</strain>
    </source>
</reference>
<dbReference type="AlphaFoldDB" id="A0A402D589"/>
<dbReference type="Proteomes" id="UP000287394">
    <property type="component" value="Chromosome"/>
</dbReference>
<dbReference type="Gene3D" id="3.90.1200.10">
    <property type="match status" value="1"/>
</dbReference>